<comment type="caution">
    <text evidence="4">The sequence shown here is derived from an EMBL/GenBank/DDBJ whole genome shotgun (WGS) entry which is preliminary data.</text>
</comment>
<comment type="similarity">
    <text evidence="1 3">Belongs to the short-chain dehydrogenases/reductases (SDR) family.</text>
</comment>
<dbReference type="PRINTS" id="PR00081">
    <property type="entry name" value="GDHRDH"/>
</dbReference>
<dbReference type="NCBIfam" id="NF005065">
    <property type="entry name" value="PRK06482.1"/>
    <property type="match status" value="1"/>
</dbReference>
<dbReference type="Gene3D" id="3.40.50.720">
    <property type="entry name" value="NAD(P)-binding Rossmann-like Domain"/>
    <property type="match status" value="1"/>
</dbReference>
<dbReference type="EMBL" id="JABEMA010000049">
    <property type="protein sequence ID" value="NNH22551.1"/>
    <property type="molecule type" value="Genomic_DNA"/>
</dbReference>
<dbReference type="CDD" id="cd05374">
    <property type="entry name" value="17beta-HSD-like_SDR_c"/>
    <property type="match status" value="1"/>
</dbReference>
<evidence type="ECO:0000256" key="2">
    <source>
        <dbReference type="ARBA" id="ARBA00023002"/>
    </source>
</evidence>
<dbReference type="AlphaFoldDB" id="A0A849BIW7"/>
<name>A0A849BIW7_9ACTN</name>
<dbReference type="InterPro" id="IPR002347">
    <property type="entry name" value="SDR_fam"/>
</dbReference>
<evidence type="ECO:0000313" key="5">
    <source>
        <dbReference type="Proteomes" id="UP000555552"/>
    </source>
</evidence>
<dbReference type="RefSeq" id="WP_171202395.1">
    <property type="nucleotide sequence ID" value="NZ_BAAANP010000002.1"/>
</dbReference>
<dbReference type="SUPFAM" id="SSF51735">
    <property type="entry name" value="NAD(P)-binding Rossmann-fold domains"/>
    <property type="match status" value="1"/>
</dbReference>
<keyword evidence="2" id="KW-0560">Oxidoreductase</keyword>
<dbReference type="Proteomes" id="UP000555552">
    <property type="component" value="Unassembled WGS sequence"/>
</dbReference>
<keyword evidence="5" id="KW-1185">Reference proteome</keyword>
<dbReference type="GO" id="GO:0016491">
    <property type="term" value="F:oxidoreductase activity"/>
    <property type="evidence" value="ECO:0007669"/>
    <property type="project" value="UniProtKB-KW"/>
</dbReference>
<sequence>MTTWLITGTSSGFGRHLTELLLERGDTVAGTLRDPSRLDDLAARHGDRLWKRALDVTDTARVREVVDQAFADLGRVDVVVSNAGYGLFGAAEELSDAQVERQLATNVTGSIALVRAAVPHLRRQGGGRVLQVSSMGGQTAFPGMSAYHASKWAVEGFFEALAPELAPFGILTTLVEPGMARTGFGGASADVAPALAAYAGTPAAELVRGPGLPLEAMPGDPRRMAAAMVRVAELADPPRRQALGSDADATIRAVLQQRLLDMDAHRDIALSTDADDVLGRPVAA</sequence>
<gene>
    <name evidence="4" type="ORF">HLB09_05480</name>
</gene>
<proteinExistence type="inferred from homology"/>
<dbReference type="Pfam" id="PF00106">
    <property type="entry name" value="adh_short"/>
    <property type="match status" value="1"/>
</dbReference>
<organism evidence="4 5">
    <name type="scientific">Pseudokineococcus marinus</name>
    <dbReference type="NCBI Taxonomy" id="351215"/>
    <lineage>
        <taxon>Bacteria</taxon>
        <taxon>Bacillati</taxon>
        <taxon>Actinomycetota</taxon>
        <taxon>Actinomycetes</taxon>
        <taxon>Kineosporiales</taxon>
        <taxon>Kineosporiaceae</taxon>
        <taxon>Pseudokineococcus</taxon>
    </lineage>
</organism>
<dbReference type="PRINTS" id="PR00080">
    <property type="entry name" value="SDRFAMILY"/>
</dbReference>
<accession>A0A849BIW7</accession>
<evidence type="ECO:0000256" key="3">
    <source>
        <dbReference type="RuleBase" id="RU000363"/>
    </source>
</evidence>
<dbReference type="InterPro" id="IPR051911">
    <property type="entry name" value="SDR_oxidoreductase"/>
</dbReference>
<protein>
    <submittedName>
        <fullName evidence="4">SDR family oxidoreductase</fullName>
    </submittedName>
</protein>
<dbReference type="PANTHER" id="PTHR43976:SF16">
    <property type="entry name" value="SHORT-CHAIN DEHYDROGENASE_REDUCTASE FAMILY PROTEIN"/>
    <property type="match status" value="1"/>
</dbReference>
<dbReference type="InterPro" id="IPR036291">
    <property type="entry name" value="NAD(P)-bd_dom_sf"/>
</dbReference>
<reference evidence="4 5" key="1">
    <citation type="submission" date="2020-05" db="EMBL/GenBank/DDBJ databases">
        <title>MicrobeNet Type strains.</title>
        <authorList>
            <person name="Nicholson A.C."/>
        </authorList>
    </citation>
    <scope>NUCLEOTIDE SEQUENCE [LARGE SCALE GENOMIC DNA]</scope>
    <source>
        <strain evidence="4 5">JCM 14547</strain>
    </source>
</reference>
<dbReference type="PANTHER" id="PTHR43976">
    <property type="entry name" value="SHORT CHAIN DEHYDROGENASE"/>
    <property type="match status" value="1"/>
</dbReference>
<evidence type="ECO:0000313" key="4">
    <source>
        <dbReference type="EMBL" id="NNH22551.1"/>
    </source>
</evidence>
<evidence type="ECO:0000256" key="1">
    <source>
        <dbReference type="ARBA" id="ARBA00006484"/>
    </source>
</evidence>